<evidence type="ECO:0000256" key="7">
    <source>
        <dbReference type="SAM" id="Phobius"/>
    </source>
</evidence>
<dbReference type="GO" id="GO:0016020">
    <property type="term" value="C:membrane"/>
    <property type="evidence" value="ECO:0007669"/>
    <property type="project" value="UniProtKB-SubCell"/>
</dbReference>
<feature type="transmembrane region" description="Helical" evidence="7">
    <location>
        <begin position="165"/>
        <end position="188"/>
    </location>
</feature>
<evidence type="ECO:0000313" key="9">
    <source>
        <dbReference type="EMBL" id="KAK3055635.1"/>
    </source>
</evidence>
<evidence type="ECO:0000256" key="5">
    <source>
        <dbReference type="ARBA" id="ARBA00038359"/>
    </source>
</evidence>
<proteinExistence type="inferred from homology"/>
<feature type="transmembrane region" description="Helical" evidence="7">
    <location>
        <begin position="114"/>
        <end position="138"/>
    </location>
</feature>
<dbReference type="PANTHER" id="PTHR33048">
    <property type="entry name" value="PTH11-LIKE INTEGRAL MEMBRANE PROTEIN (AFU_ORTHOLOGUE AFUA_5G11245)"/>
    <property type="match status" value="1"/>
</dbReference>
<feature type="transmembrane region" description="Helical" evidence="7">
    <location>
        <begin position="6"/>
        <end position="25"/>
    </location>
</feature>
<feature type="compositionally biased region" description="Basic and acidic residues" evidence="6">
    <location>
        <begin position="369"/>
        <end position="380"/>
    </location>
</feature>
<dbReference type="PANTHER" id="PTHR33048:SF129">
    <property type="entry name" value="INTEGRAL MEMBRANE PROTEIN-RELATED"/>
    <property type="match status" value="1"/>
</dbReference>
<evidence type="ECO:0000256" key="6">
    <source>
        <dbReference type="SAM" id="MobiDB-lite"/>
    </source>
</evidence>
<protein>
    <recommendedName>
        <fullName evidence="8">Rhodopsin domain-containing protein</fullName>
    </recommendedName>
</protein>
<feature type="transmembrane region" description="Helical" evidence="7">
    <location>
        <begin position="200"/>
        <end position="221"/>
    </location>
</feature>
<dbReference type="Pfam" id="PF20684">
    <property type="entry name" value="Fung_rhodopsin"/>
    <property type="match status" value="1"/>
</dbReference>
<dbReference type="AlphaFoldDB" id="A0AAJ0DSL8"/>
<evidence type="ECO:0000256" key="1">
    <source>
        <dbReference type="ARBA" id="ARBA00004141"/>
    </source>
</evidence>
<feature type="region of interest" description="Disordered" evidence="6">
    <location>
        <begin position="282"/>
        <end position="328"/>
    </location>
</feature>
<accession>A0AAJ0DSL8</accession>
<name>A0AAJ0DSL8_9PEZI</name>
<feature type="region of interest" description="Disordered" evidence="6">
    <location>
        <begin position="360"/>
        <end position="403"/>
    </location>
</feature>
<feature type="transmembrane region" description="Helical" evidence="7">
    <location>
        <begin position="37"/>
        <end position="60"/>
    </location>
</feature>
<dbReference type="InterPro" id="IPR049326">
    <property type="entry name" value="Rhodopsin_dom_fungi"/>
</dbReference>
<evidence type="ECO:0000256" key="4">
    <source>
        <dbReference type="ARBA" id="ARBA00023136"/>
    </source>
</evidence>
<comment type="subcellular location">
    <subcellularLocation>
        <location evidence="1">Membrane</location>
        <topology evidence="1">Multi-pass membrane protein</topology>
    </subcellularLocation>
</comment>
<feature type="transmembrane region" description="Helical" evidence="7">
    <location>
        <begin position="80"/>
        <end position="102"/>
    </location>
</feature>
<reference evidence="9" key="1">
    <citation type="submission" date="2023-04" db="EMBL/GenBank/DDBJ databases">
        <title>Black Yeasts Isolated from many extreme environments.</title>
        <authorList>
            <person name="Coleine C."/>
            <person name="Stajich J.E."/>
            <person name="Selbmann L."/>
        </authorList>
    </citation>
    <scope>NUCLEOTIDE SEQUENCE</scope>
    <source>
        <strain evidence="9">CCFEE 5312</strain>
    </source>
</reference>
<evidence type="ECO:0000259" key="8">
    <source>
        <dbReference type="Pfam" id="PF20684"/>
    </source>
</evidence>
<comment type="caution">
    <text evidence="9">The sequence shown here is derived from an EMBL/GenBank/DDBJ whole genome shotgun (WGS) entry which is preliminary data.</text>
</comment>
<feature type="compositionally biased region" description="Polar residues" evidence="6">
    <location>
        <begin position="294"/>
        <end position="306"/>
    </location>
</feature>
<keyword evidence="10" id="KW-1185">Reference proteome</keyword>
<feature type="transmembrane region" description="Helical" evidence="7">
    <location>
        <begin position="241"/>
        <end position="263"/>
    </location>
</feature>
<evidence type="ECO:0000313" key="10">
    <source>
        <dbReference type="Proteomes" id="UP001271007"/>
    </source>
</evidence>
<gene>
    <name evidence="9" type="ORF">LTR09_003556</name>
</gene>
<dbReference type="Proteomes" id="UP001271007">
    <property type="component" value="Unassembled WGS sequence"/>
</dbReference>
<evidence type="ECO:0000256" key="3">
    <source>
        <dbReference type="ARBA" id="ARBA00022989"/>
    </source>
</evidence>
<feature type="domain" description="Rhodopsin" evidence="8">
    <location>
        <begin position="18"/>
        <end position="265"/>
    </location>
</feature>
<dbReference type="InterPro" id="IPR052337">
    <property type="entry name" value="SAT4-like"/>
</dbReference>
<keyword evidence="3 7" id="KW-1133">Transmembrane helix</keyword>
<keyword evidence="4 7" id="KW-0472">Membrane</keyword>
<organism evidence="9 10">
    <name type="scientific">Extremus antarcticus</name>
    <dbReference type="NCBI Taxonomy" id="702011"/>
    <lineage>
        <taxon>Eukaryota</taxon>
        <taxon>Fungi</taxon>
        <taxon>Dikarya</taxon>
        <taxon>Ascomycota</taxon>
        <taxon>Pezizomycotina</taxon>
        <taxon>Dothideomycetes</taxon>
        <taxon>Dothideomycetidae</taxon>
        <taxon>Mycosphaerellales</taxon>
        <taxon>Extremaceae</taxon>
        <taxon>Extremus</taxon>
    </lineage>
</organism>
<sequence length="403" mass="44957">MPIYCGVLYGVSTLLIALRLWLRVLKQAGGLGLDDALLVAAWFGSSMFTTVIIISCSAYYTGRHAWDIPLANFESTALMAWLAQFASLATGALTKISVLCFYRRLVAGTYSRRWKWAVIAAIAFTAAWTLTFVFMLIFNCNPTRAYWKSFDPLWPVEYTCINTTVVNLLAGIFAVLSDLYAVALPCLMTRHFDLPRRQKVALNLIFSLGLLAVGASGVRTYYLWQVGQRPDVSWMIFDAYIWAQLELQLSIICASLPALRVFLRRYLTGPFSSHAFSASGLSRDRSRSRKSSRLNTEMMNSPTNNPMAADRDPKQRVSRGPSTLAGPTEIVRDVGTRSRIPLAPSEVRLWKGVESGEMWDGAGTEEYEGSLHEPSFERVKSSKGRGNYSQPFPKDGTSFDDRG</sequence>
<comment type="similarity">
    <text evidence="5">Belongs to the SAT4 family.</text>
</comment>
<keyword evidence="2 7" id="KW-0812">Transmembrane</keyword>
<evidence type="ECO:0000256" key="2">
    <source>
        <dbReference type="ARBA" id="ARBA00022692"/>
    </source>
</evidence>
<dbReference type="EMBL" id="JAWDJX010000008">
    <property type="protein sequence ID" value="KAK3055635.1"/>
    <property type="molecule type" value="Genomic_DNA"/>
</dbReference>